<evidence type="ECO:0000313" key="2">
    <source>
        <dbReference type="EMBL" id="MDV2477033.1"/>
    </source>
</evidence>
<dbReference type="Gene3D" id="3.90.960.10">
    <property type="entry name" value="YbaK/aminoacyl-tRNA synthetase-associated domain"/>
    <property type="match status" value="1"/>
</dbReference>
<dbReference type="Proteomes" id="UP001275440">
    <property type="component" value="Unassembled WGS sequence"/>
</dbReference>
<accession>A0ABU3WSY2</accession>
<dbReference type="Pfam" id="PF04073">
    <property type="entry name" value="tRNA_edit"/>
    <property type="match status" value="1"/>
</dbReference>
<dbReference type="PANTHER" id="PTHR30411:SF1">
    <property type="entry name" value="CYTOPLASMIC PROTEIN"/>
    <property type="match status" value="1"/>
</dbReference>
<dbReference type="SUPFAM" id="SSF55826">
    <property type="entry name" value="YbaK/ProRS associated domain"/>
    <property type="match status" value="1"/>
</dbReference>
<gene>
    <name evidence="2" type="ORF">F8M49_19950</name>
</gene>
<dbReference type="InterPro" id="IPR036754">
    <property type="entry name" value="YbaK/aa-tRNA-synt-asso_dom_sf"/>
</dbReference>
<dbReference type="CDD" id="cd04333">
    <property type="entry name" value="ProX_deacylase"/>
    <property type="match status" value="1"/>
</dbReference>
<feature type="domain" description="YbaK/aminoacyl-tRNA synthetase-associated" evidence="1">
    <location>
        <begin position="30"/>
        <end position="147"/>
    </location>
</feature>
<sequence length="157" mass="16480">MSATLHPNAVHVADTLISRGHPGLILTQPESVHTAEQAAAALGVDVGAIVKSLVFELDGEPVLLLVSGAHRVDTRRCGERLGGTLVPASAEVASEVTAQPVGGVAPLGHPTNLPTYVDRALEAHPQLWAAGGHPNTMFRTTYRELLRITAGMDVEMD</sequence>
<reference evidence="2 3" key="1">
    <citation type="submission" date="2019-10" db="EMBL/GenBank/DDBJ databases">
        <title>Draft Genome Assembly of Rhodococcus zopfii DSM44189.</title>
        <authorList>
            <person name="Sutton J.M."/>
            <person name="Akob D.M."/>
            <person name="Bushman T.J."/>
        </authorList>
    </citation>
    <scope>NUCLEOTIDE SEQUENCE [LARGE SCALE GENOMIC DNA]</scope>
    <source>
        <strain evidence="2 3">DSM 44189</strain>
    </source>
</reference>
<name>A0ABU3WSY2_9NOCA</name>
<keyword evidence="3" id="KW-1185">Reference proteome</keyword>
<evidence type="ECO:0000313" key="3">
    <source>
        <dbReference type="Proteomes" id="UP001275440"/>
    </source>
</evidence>
<evidence type="ECO:0000259" key="1">
    <source>
        <dbReference type="Pfam" id="PF04073"/>
    </source>
</evidence>
<dbReference type="RefSeq" id="WP_072809357.1">
    <property type="nucleotide sequence ID" value="NZ_JAHWLX010000155.1"/>
</dbReference>
<dbReference type="PANTHER" id="PTHR30411">
    <property type="entry name" value="CYTOPLASMIC PROTEIN"/>
    <property type="match status" value="1"/>
</dbReference>
<organism evidence="2 3">
    <name type="scientific">Rhodococcus zopfii</name>
    <dbReference type="NCBI Taxonomy" id="43772"/>
    <lineage>
        <taxon>Bacteria</taxon>
        <taxon>Bacillati</taxon>
        <taxon>Actinomycetota</taxon>
        <taxon>Actinomycetes</taxon>
        <taxon>Mycobacteriales</taxon>
        <taxon>Nocardiaceae</taxon>
        <taxon>Rhodococcus</taxon>
    </lineage>
</organism>
<comment type="caution">
    <text evidence="2">The sequence shown here is derived from an EMBL/GenBank/DDBJ whole genome shotgun (WGS) entry which is preliminary data.</text>
</comment>
<dbReference type="InterPro" id="IPR007214">
    <property type="entry name" value="YbaK/aa-tRNA-synth-assoc-dom"/>
</dbReference>
<protein>
    <submittedName>
        <fullName evidence="2">YbaK/EbsC family protein</fullName>
    </submittedName>
</protein>
<dbReference type="EMBL" id="WBMO01000001">
    <property type="protein sequence ID" value="MDV2477033.1"/>
    <property type="molecule type" value="Genomic_DNA"/>
</dbReference>
<proteinExistence type="predicted"/>